<reference evidence="8" key="1">
    <citation type="journal article" date="2019" name="Nat. Commun.">
        <title>Expansion of phycobilisome linker gene families in mesophilic red algae.</title>
        <authorList>
            <person name="Lee J."/>
            <person name="Kim D."/>
            <person name="Bhattacharya D."/>
            <person name="Yoon H.S."/>
        </authorList>
    </citation>
    <scope>NUCLEOTIDE SEQUENCE [LARGE SCALE GENOMIC DNA]</scope>
    <source>
        <strain evidence="8">CCMP 1328</strain>
    </source>
</reference>
<keyword evidence="4 6" id="KW-1133">Transmembrane helix</keyword>
<dbReference type="AlphaFoldDB" id="A0A5J4YWS9"/>
<dbReference type="Gene3D" id="1.10.10.1740">
    <property type="entry name" value="Transmembrane protein 14-like"/>
    <property type="match status" value="1"/>
</dbReference>
<keyword evidence="5 6" id="KW-0472">Membrane</keyword>
<organism evidence="7 8">
    <name type="scientific">Porphyridium purpureum</name>
    <name type="common">Red alga</name>
    <name type="synonym">Porphyridium cruentum</name>
    <dbReference type="NCBI Taxonomy" id="35688"/>
    <lineage>
        <taxon>Eukaryota</taxon>
        <taxon>Rhodophyta</taxon>
        <taxon>Bangiophyceae</taxon>
        <taxon>Porphyridiales</taxon>
        <taxon>Porphyridiaceae</taxon>
        <taxon>Porphyridium</taxon>
    </lineage>
</organism>
<dbReference type="GO" id="GO:0016020">
    <property type="term" value="C:membrane"/>
    <property type="evidence" value="ECO:0007669"/>
    <property type="project" value="UniProtKB-SubCell"/>
</dbReference>
<proteinExistence type="inferred from homology"/>
<evidence type="ECO:0000256" key="6">
    <source>
        <dbReference type="SAM" id="Phobius"/>
    </source>
</evidence>
<dbReference type="OrthoDB" id="5620at2759"/>
<dbReference type="InterPro" id="IPR044890">
    <property type="entry name" value="TMEM14_sf"/>
</dbReference>
<evidence type="ECO:0000256" key="4">
    <source>
        <dbReference type="ARBA" id="ARBA00022989"/>
    </source>
</evidence>
<accession>A0A5J4YWS9</accession>
<evidence type="ECO:0000256" key="1">
    <source>
        <dbReference type="ARBA" id="ARBA00004370"/>
    </source>
</evidence>
<comment type="similarity">
    <text evidence="2">Belongs to the TMEM14 family.</text>
</comment>
<comment type="subcellular location">
    <subcellularLocation>
        <location evidence="1">Membrane</location>
    </subcellularLocation>
</comment>
<sequence>MARCAAFVPSLANRSGSAWAGTTNGPVNILRVRTCGPMPVAGAPHAKRVRAAGVSMVIVTPAMAHKLTAVYAGLMGVGGVFAFLKTKSKPSLIFGILATAALSFAYKQHNIEYALGTAMCLCMVFYARFTKTKKMMPAGGLGIVSFVFGMLFALAYKRI</sequence>
<name>A0A5J4YWS9_PORPP</name>
<dbReference type="EMBL" id="VRMN01000003">
    <property type="protein sequence ID" value="KAA8495608.1"/>
    <property type="molecule type" value="Genomic_DNA"/>
</dbReference>
<evidence type="ECO:0000256" key="3">
    <source>
        <dbReference type="ARBA" id="ARBA00022692"/>
    </source>
</evidence>
<gene>
    <name evidence="7" type="ORF">FVE85_1763</name>
</gene>
<evidence type="ECO:0000313" key="8">
    <source>
        <dbReference type="Proteomes" id="UP000324585"/>
    </source>
</evidence>
<evidence type="ECO:0000313" key="7">
    <source>
        <dbReference type="EMBL" id="KAA8495608.1"/>
    </source>
</evidence>
<dbReference type="PANTHER" id="PTHR12668:SF43">
    <property type="entry name" value="TRANSMEMBRANE PROTEIN 14 HOMOLOG"/>
    <property type="match status" value="1"/>
</dbReference>
<feature type="transmembrane region" description="Helical" evidence="6">
    <location>
        <begin position="113"/>
        <end position="129"/>
    </location>
</feature>
<dbReference type="Pfam" id="PF03647">
    <property type="entry name" value="Tmemb_14"/>
    <property type="match status" value="1"/>
</dbReference>
<feature type="transmembrane region" description="Helical" evidence="6">
    <location>
        <begin position="136"/>
        <end position="156"/>
    </location>
</feature>
<comment type="caution">
    <text evidence="7">The sequence shown here is derived from an EMBL/GenBank/DDBJ whole genome shotgun (WGS) entry which is preliminary data.</text>
</comment>
<dbReference type="OMA" id="MARCAAF"/>
<dbReference type="InterPro" id="IPR005349">
    <property type="entry name" value="TMEM14"/>
</dbReference>
<dbReference type="Proteomes" id="UP000324585">
    <property type="component" value="Unassembled WGS sequence"/>
</dbReference>
<feature type="transmembrane region" description="Helical" evidence="6">
    <location>
        <begin position="63"/>
        <end position="84"/>
    </location>
</feature>
<evidence type="ECO:0000256" key="2">
    <source>
        <dbReference type="ARBA" id="ARBA00007590"/>
    </source>
</evidence>
<evidence type="ECO:0000256" key="5">
    <source>
        <dbReference type="ARBA" id="ARBA00023136"/>
    </source>
</evidence>
<keyword evidence="8" id="KW-1185">Reference proteome</keyword>
<protein>
    <submittedName>
        <fullName evidence="7">Protein FATTY ACID EXPORT 2, chloroplastic</fullName>
    </submittedName>
</protein>
<dbReference type="PANTHER" id="PTHR12668">
    <property type="entry name" value="TRANSMEMBRANE PROTEIN 14, 15"/>
    <property type="match status" value="1"/>
</dbReference>
<keyword evidence="3 6" id="KW-0812">Transmembrane</keyword>